<reference evidence="3 4" key="1">
    <citation type="submission" date="2019-02" db="EMBL/GenBank/DDBJ databases">
        <title>Deep-cultivation of Planctomycetes and their phenomic and genomic characterization uncovers novel biology.</title>
        <authorList>
            <person name="Wiegand S."/>
            <person name="Jogler M."/>
            <person name="Boedeker C."/>
            <person name="Pinto D."/>
            <person name="Vollmers J."/>
            <person name="Rivas-Marin E."/>
            <person name="Kohn T."/>
            <person name="Peeters S.H."/>
            <person name="Heuer A."/>
            <person name="Rast P."/>
            <person name="Oberbeckmann S."/>
            <person name="Bunk B."/>
            <person name="Jeske O."/>
            <person name="Meyerdierks A."/>
            <person name="Storesund J.E."/>
            <person name="Kallscheuer N."/>
            <person name="Luecker S."/>
            <person name="Lage O.M."/>
            <person name="Pohl T."/>
            <person name="Merkel B.J."/>
            <person name="Hornburger P."/>
            <person name="Mueller R.-W."/>
            <person name="Bruemmer F."/>
            <person name="Labrenz M."/>
            <person name="Spormann A.M."/>
            <person name="Op den Camp H."/>
            <person name="Overmann J."/>
            <person name="Amann R."/>
            <person name="Jetten M.S.M."/>
            <person name="Mascher T."/>
            <person name="Medema M.H."/>
            <person name="Devos D.P."/>
            <person name="Kaster A.-K."/>
            <person name="Ovreas L."/>
            <person name="Rohde M."/>
            <person name="Galperin M.Y."/>
            <person name="Jogler C."/>
        </authorList>
    </citation>
    <scope>NUCLEOTIDE SEQUENCE [LARGE SCALE GENOMIC DNA]</scope>
    <source>
        <strain evidence="3 4">Mal52</strain>
    </source>
</reference>
<dbReference type="AlphaFoldDB" id="A0A517ZYR7"/>
<feature type="transmembrane region" description="Helical" evidence="1">
    <location>
        <begin position="244"/>
        <end position="263"/>
    </location>
</feature>
<evidence type="ECO:0000256" key="1">
    <source>
        <dbReference type="SAM" id="Phobius"/>
    </source>
</evidence>
<evidence type="ECO:0000313" key="4">
    <source>
        <dbReference type="Proteomes" id="UP000319383"/>
    </source>
</evidence>
<feature type="transmembrane region" description="Helical" evidence="1">
    <location>
        <begin position="328"/>
        <end position="348"/>
    </location>
</feature>
<feature type="transmembrane region" description="Helical" evidence="1">
    <location>
        <begin position="380"/>
        <end position="400"/>
    </location>
</feature>
<dbReference type="Pfam" id="PF07786">
    <property type="entry name" value="HGSNAT_cat"/>
    <property type="match status" value="1"/>
</dbReference>
<protein>
    <recommendedName>
        <fullName evidence="2">Heparan-alpha-glucosaminide N-acetyltransferase catalytic domain-containing protein</fullName>
    </recommendedName>
</protein>
<feature type="transmembrane region" description="Helical" evidence="1">
    <location>
        <begin position="215"/>
        <end position="232"/>
    </location>
</feature>
<accession>A0A517ZYR7</accession>
<feature type="transmembrane region" description="Helical" evidence="1">
    <location>
        <begin position="106"/>
        <end position="128"/>
    </location>
</feature>
<dbReference type="PANTHER" id="PTHR40407:SF1">
    <property type="entry name" value="HEPARAN-ALPHA-GLUCOSAMINIDE N-ACETYLTRANSFERASE CATALYTIC DOMAIN-CONTAINING PROTEIN"/>
    <property type="match status" value="1"/>
</dbReference>
<feature type="transmembrane region" description="Helical" evidence="1">
    <location>
        <begin position="190"/>
        <end position="209"/>
    </location>
</feature>
<dbReference type="InterPro" id="IPR012429">
    <property type="entry name" value="HGSNAT_cat"/>
</dbReference>
<keyword evidence="1" id="KW-0472">Membrane</keyword>
<proteinExistence type="predicted"/>
<dbReference type="KEGG" id="sdyn:Mal52_61330"/>
<feature type="transmembrane region" description="Helical" evidence="1">
    <location>
        <begin position="73"/>
        <end position="94"/>
    </location>
</feature>
<keyword evidence="1" id="KW-1133">Transmembrane helix</keyword>
<name>A0A517ZYR7_9PLAN</name>
<dbReference type="EMBL" id="CP036276">
    <property type="protein sequence ID" value="QDU47598.1"/>
    <property type="molecule type" value="Genomic_DNA"/>
</dbReference>
<feature type="transmembrane region" description="Helical" evidence="1">
    <location>
        <begin position="140"/>
        <end position="170"/>
    </location>
</feature>
<dbReference type="PANTHER" id="PTHR40407">
    <property type="entry name" value="MEMBRANE PROTEIN-LIKE PROTEIN"/>
    <property type="match status" value="1"/>
</dbReference>
<organism evidence="3 4">
    <name type="scientific">Symmachiella dynata</name>
    <dbReference type="NCBI Taxonomy" id="2527995"/>
    <lineage>
        <taxon>Bacteria</taxon>
        <taxon>Pseudomonadati</taxon>
        <taxon>Planctomycetota</taxon>
        <taxon>Planctomycetia</taxon>
        <taxon>Planctomycetales</taxon>
        <taxon>Planctomycetaceae</taxon>
        <taxon>Symmachiella</taxon>
    </lineage>
</organism>
<evidence type="ECO:0000259" key="2">
    <source>
        <dbReference type="Pfam" id="PF07786"/>
    </source>
</evidence>
<feature type="domain" description="Heparan-alpha-glucosaminide N-acetyltransferase catalytic" evidence="2">
    <location>
        <begin position="27"/>
        <end position="259"/>
    </location>
</feature>
<feature type="transmembrane region" description="Helical" evidence="1">
    <location>
        <begin position="288"/>
        <end position="308"/>
    </location>
</feature>
<evidence type="ECO:0000313" key="3">
    <source>
        <dbReference type="EMBL" id="QDU47598.1"/>
    </source>
</evidence>
<gene>
    <name evidence="3" type="ORF">Mal52_61330</name>
</gene>
<dbReference type="Proteomes" id="UP000319383">
    <property type="component" value="Chromosome"/>
</dbReference>
<sequence length="414" mass="45860">MTHDADSVLLTEPGTAKNADTDIVRPRLDNVDMLRGLAIVLMSLDHVREFLSAAQYSPTDVANTTAALFFTRWVTDFCAPVFVFLAGTGAYLYGRRVHSTAHASRFLLTRGLWLVVLELTVIRLAWFFNFDYASGSVGQVIWTIGWSMVVMSGLVFLPISAITTIGILLIAFHNVFDPVSADSFGENWAWLWRFLHAGGGVTPFSGVPVHVAYPLIPWVGVMAAGYGFGPLLKLPQGKRRVETLALGIVLTLTFFGLRATNMYGDPGQWSSHPEFVRTMLSFLALQKYPPSLLFLLMTLGPALIVLAAADRPLGKFGHFLVIYGRVPLFYYILHLFVIHALTIGIVYLQCQETPAWLFSFPPGHAGLDSAGNNCGVDLPVLYGIWLGVVVALYPLCRWFAGVKRRRRDAWLSYL</sequence>
<keyword evidence="4" id="KW-1185">Reference proteome</keyword>
<dbReference type="RefSeq" id="WP_145380397.1">
    <property type="nucleotide sequence ID" value="NZ_CP036276.1"/>
</dbReference>
<keyword evidence="1" id="KW-0812">Transmembrane</keyword>